<evidence type="ECO:0000259" key="9">
    <source>
        <dbReference type="PROSITE" id="PS51449"/>
    </source>
</evidence>
<feature type="domain" description="Radical SAM core" evidence="10">
    <location>
        <begin position="255"/>
        <end position="514"/>
    </location>
</feature>
<dbReference type="NCBIfam" id="TIGR00089">
    <property type="entry name" value="MiaB/RimO family radical SAM methylthiotransferase"/>
    <property type="match status" value="1"/>
</dbReference>
<keyword evidence="5" id="KW-0479">Metal-binding</keyword>
<dbReference type="GO" id="GO:0005829">
    <property type="term" value="C:cytosol"/>
    <property type="evidence" value="ECO:0007669"/>
    <property type="project" value="TreeGrafter"/>
</dbReference>
<dbReference type="PROSITE" id="PS51918">
    <property type="entry name" value="RADICAL_SAM"/>
    <property type="match status" value="1"/>
</dbReference>
<dbReference type="PROSITE" id="PS51449">
    <property type="entry name" value="MTTASE_N"/>
    <property type="match status" value="1"/>
</dbReference>
<keyword evidence="7" id="KW-0411">Iron-sulfur</keyword>
<dbReference type="Pfam" id="PF00919">
    <property type="entry name" value="UPF0004"/>
    <property type="match status" value="1"/>
</dbReference>
<dbReference type="InterPro" id="IPR020612">
    <property type="entry name" value="Methylthiotransferase_CS"/>
</dbReference>
<dbReference type="InterPro" id="IPR007197">
    <property type="entry name" value="rSAM"/>
</dbReference>
<evidence type="ECO:0000256" key="3">
    <source>
        <dbReference type="ARBA" id="ARBA00022485"/>
    </source>
</evidence>
<dbReference type="PANTHER" id="PTHR43020:SF2">
    <property type="entry name" value="MITOCHONDRIAL TRNA METHYLTHIOTRANSFERASE CDK5RAP1"/>
    <property type="match status" value="1"/>
</dbReference>
<dbReference type="FunCoup" id="A0A1S3JD81">
    <property type="interactions" value="2107"/>
</dbReference>
<dbReference type="SFLD" id="SFLDF00273">
    <property type="entry name" value="(dimethylallyl)adenosine_tRNA"/>
    <property type="match status" value="1"/>
</dbReference>
<protein>
    <submittedName>
        <fullName evidence="12">CDK5 regulatory subunit-associated protein 1</fullName>
    </submittedName>
</protein>
<evidence type="ECO:0000256" key="1">
    <source>
        <dbReference type="ARBA" id="ARBA00001966"/>
    </source>
</evidence>
<dbReference type="GO" id="GO:0046872">
    <property type="term" value="F:metal ion binding"/>
    <property type="evidence" value="ECO:0007669"/>
    <property type="project" value="UniProtKB-KW"/>
</dbReference>
<dbReference type="InterPro" id="IPR023404">
    <property type="entry name" value="rSAM_horseshoe"/>
</dbReference>
<dbReference type="InterPro" id="IPR006638">
    <property type="entry name" value="Elp3/MiaA/NifB-like_rSAM"/>
</dbReference>
<keyword evidence="4" id="KW-0949">S-adenosyl-L-methionine</keyword>
<feature type="domain" description="MTTase N-terminal" evidence="9">
    <location>
        <begin position="110"/>
        <end position="231"/>
    </location>
</feature>
<dbReference type="PANTHER" id="PTHR43020">
    <property type="entry name" value="CDK5 REGULATORY SUBUNIT-ASSOCIATED PROTEIN 1"/>
    <property type="match status" value="1"/>
</dbReference>
<dbReference type="FunFam" id="3.40.50.12160:FF:000003">
    <property type="entry name" value="CDK5 regulatory subunit-associated protein 1"/>
    <property type="match status" value="1"/>
</dbReference>
<feature type="domain" description="TRAM" evidence="8">
    <location>
        <begin position="516"/>
        <end position="593"/>
    </location>
</feature>
<dbReference type="AlphaFoldDB" id="A0A1S3JD81"/>
<dbReference type="GeneID" id="106172086"/>
<keyword evidence="3" id="KW-0004">4Fe-4S</keyword>
<evidence type="ECO:0000259" key="8">
    <source>
        <dbReference type="PROSITE" id="PS50926"/>
    </source>
</evidence>
<dbReference type="RefSeq" id="XP_013408131.1">
    <property type="nucleotide sequence ID" value="XM_013552677.1"/>
</dbReference>
<gene>
    <name evidence="12" type="primary">LOC106172086</name>
</gene>
<keyword evidence="6" id="KW-0408">Iron</keyword>
<dbReference type="SFLD" id="SFLDG01061">
    <property type="entry name" value="methylthiotransferase"/>
    <property type="match status" value="1"/>
</dbReference>
<dbReference type="InterPro" id="IPR006463">
    <property type="entry name" value="MiaB_methiolase"/>
</dbReference>
<dbReference type="InterPro" id="IPR058240">
    <property type="entry name" value="rSAM_sf"/>
</dbReference>
<dbReference type="InterPro" id="IPR005839">
    <property type="entry name" value="Methylthiotransferase"/>
</dbReference>
<evidence type="ECO:0000313" key="12">
    <source>
        <dbReference type="RefSeq" id="XP_013408131.1"/>
    </source>
</evidence>
<sequence>MMETAVKQFCRILTNSAILRTKCSPIRPKREFSTIAEYESNSKNEETQKETSKHGLKIKNYGNKLADGPSLHYFITKSTTNFEVDQSVGPSENEDIVPYFSPEILSGKGRKVCIETHGCQMNFSDTEVAWSILKEKGFERTDCLPEADVLLVVTCAIREGAEQKIRKRLAYYSGLKKRRQKLNPKVPVKIGILGCMAERLKTKLLEQEDVDIICGPDSYRDLPRMLASSQAGHSAVNVQLSMEETYADIMPVRLNENSKSAFVSIMRGCDNMCSYCIVPFTRGRERSRPIESIINEIKTLSDQGVKEVMLLGQNVNSYRDLSESQHFGGIGGDRPTVMSEGFETVYRPKHGGKRFSDLLDRASLVDPDMRIRFTSPHPKDFPDEVLYLIQDRPNICKQIHLPAQSGNSDVLAAMRRGYTREAYIQLLHHIQEVLPGVSLTSDFIAGFCGETEEAHEDTLSLLRLAKYDFVWAFPYSMRQKTKAFHWLQDDVPQIVKQRRMEEILDTARKEMGMKRKSEIGKLQLVLIDGDSKKSSADLVGRNDGGIKVVFPQCSLPGNSDQDAASSSPLKPGDYVIVKVTSAEGQTMRGVPVARNSLREFTTAE</sequence>
<dbReference type="SFLD" id="SFLDF00413">
    <property type="entry name" value="CDK5RAP1"/>
    <property type="match status" value="1"/>
</dbReference>
<dbReference type="InParanoid" id="A0A1S3JD81"/>
<dbReference type="Gene3D" id="3.40.50.12160">
    <property type="entry name" value="Methylthiotransferase, N-terminal domain"/>
    <property type="match status" value="1"/>
</dbReference>
<name>A0A1S3JD81_LINAN</name>
<organism evidence="11 12">
    <name type="scientific">Lingula anatina</name>
    <name type="common">Brachiopod</name>
    <name type="synonym">Lingula unguis</name>
    <dbReference type="NCBI Taxonomy" id="7574"/>
    <lineage>
        <taxon>Eukaryota</taxon>
        <taxon>Metazoa</taxon>
        <taxon>Spiralia</taxon>
        <taxon>Lophotrochozoa</taxon>
        <taxon>Brachiopoda</taxon>
        <taxon>Linguliformea</taxon>
        <taxon>Lingulata</taxon>
        <taxon>Lingulida</taxon>
        <taxon>Linguloidea</taxon>
        <taxon>Lingulidae</taxon>
        <taxon>Lingula</taxon>
    </lineage>
</organism>
<dbReference type="KEGG" id="lak:106172086"/>
<dbReference type="GO" id="GO:0035597">
    <property type="term" value="F:tRNA-2-methylthio-N(6)-dimethylallyladenosine(37) synthase activity"/>
    <property type="evidence" value="ECO:0007669"/>
    <property type="project" value="TreeGrafter"/>
</dbReference>
<dbReference type="InterPro" id="IPR038135">
    <property type="entry name" value="Methylthiotransferase_N_sf"/>
</dbReference>
<proteinExistence type="inferred from homology"/>
<evidence type="ECO:0000256" key="7">
    <source>
        <dbReference type="ARBA" id="ARBA00023014"/>
    </source>
</evidence>
<dbReference type="Pfam" id="PF01938">
    <property type="entry name" value="TRAM"/>
    <property type="match status" value="1"/>
</dbReference>
<dbReference type="InterPro" id="IPR013848">
    <property type="entry name" value="Methylthiotransferase_N"/>
</dbReference>
<evidence type="ECO:0000259" key="10">
    <source>
        <dbReference type="PROSITE" id="PS51918"/>
    </source>
</evidence>
<dbReference type="PROSITE" id="PS01278">
    <property type="entry name" value="MTTASE_RADICAL"/>
    <property type="match status" value="1"/>
</dbReference>
<dbReference type="Pfam" id="PF04055">
    <property type="entry name" value="Radical_SAM"/>
    <property type="match status" value="1"/>
</dbReference>
<evidence type="ECO:0000256" key="2">
    <source>
        <dbReference type="ARBA" id="ARBA00009815"/>
    </source>
</evidence>
<dbReference type="GO" id="GO:0060255">
    <property type="term" value="P:regulation of macromolecule metabolic process"/>
    <property type="evidence" value="ECO:0007669"/>
    <property type="project" value="UniProtKB-ARBA"/>
</dbReference>
<accession>A0A1S3JD81</accession>
<comment type="similarity">
    <text evidence="2">Belongs to the methylthiotransferase family. MiaB subfamily.</text>
</comment>
<dbReference type="OrthoDB" id="190098at2759"/>
<dbReference type="Proteomes" id="UP000085678">
    <property type="component" value="Unplaced"/>
</dbReference>
<evidence type="ECO:0000256" key="5">
    <source>
        <dbReference type="ARBA" id="ARBA00022723"/>
    </source>
</evidence>
<dbReference type="FunFam" id="3.80.30.20:FF:000003">
    <property type="entry name" value="CDK5 regulatory subunit-associated protein 1"/>
    <property type="match status" value="1"/>
</dbReference>
<evidence type="ECO:0000256" key="6">
    <source>
        <dbReference type="ARBA" id="ARBA00023004"/>
    </source>
</evidence>
<keyword evidence="11" id="KW-1185">Reference proteome</keyword>
<dbReference type="InterPro" id="IPR002792">
    <property type="entry name" value="TRAM_dom"/>
</dbReference>
<reference evidence="12" key="1">
    <citation type="submission" date="2025-08" db="UniProtKB">
        <authorList>
            <consortium name="RefSeq"/>
        </authorList>
    </citation>
    <scope>IDENTIFICATION</scope>
    <source>
        <tissue evidence="12">Gonads</tissue>
    </source>
</reference>
<dbReference type="SMART" id="SM00729">
    <property type="entry name" value="Elp3"/>
    <property type="match status" value="1"/>
</dbReference>
<dbReference type="Gene3D" id="3.80.30.20">
    <property type="entry name" value="tm_1862 like domain"/>
    <property type="match status" value="1"/>
</dbReference>
<evidence type="ECO:0000313" key="11">
    <source>
        <dbReference type="Proteomes" id="UP000085678"/>
    </source>
</evidence>
<evidence type="ECO:0000256" key="4">
    <source>
        <dbReference type="ARBA" id="ARBA00022691"/>
    </source>
</evidence>
<dbReference type="SFLD" id="SFLDS00029">
    <property type="entry name" value="Radical_SAM"/>
    <property type="match status" value="1"/>
</dbReference>
<dbReference type="SUPFAM" id="SSF102114">
    <property type="entry name" value="Radical SAM enzymes"/>
    <property type="match status" value="1"/>
</dbReference>
<dbReference type="SFLD" id="SFLDG01082">
    <property type="entry name" value="B12-binding_domain_containing"/>
    <property type="match status" value="1"/>
</dbReference>
<dbReference type="GO" id="GO:0080090">
    <property type="term" value="P:regulation of primary metabolic process"/>
    <property type="evidence" value="ECO:0007669"/>
    <property type="project" value="UniProtKB-ARBA"/>
</dbReference>
<dbReference type="PROSITE" id="PS50926">
    <property type="entry name" value="TRAM"/>
    <property type="match status" value="1"/>
</dbReference>
<dbReference type="GO" id="GO:0051539">
    <property type="term" value="F:4 iron, 4 sulfur cluster binding"/>
    <property type="evidence" value="ECO:0007669"/>
    <property type="project" value="UniProtKB-KW"/>
</dbReference>
<dbReference type="STRING" id="7574.A0A1S3JD81"/>
<dbReference type="GO" id="GO:0005739">
    <property type="term" value="C:mitochondrion"/>
    <property type="evidence" value="ECO:0007669"/>
    <property type="project" value="TreeGrafter"/>
</dbReference>
<comment type="cofactor">
    <cofactor evidence="1">
        <name>[4Fe-4S] cluster</name>
        <dbReference type="ChEBI" id="CHEBI:49883"/>
    </cofactor>
</comment>